<comment type="subcellular location">
    <subcellularLocation>
        <location evidence="1">Membrane</location>
        <topology evidence="1">Multi-pass membrane protein</topology>
    </subcellularLocation>
</comment>
<feature type="transmembrane region" description="Helical" evidence="6">
    <location>
        <begin position="418"/>
        <end position="437"/>
    </location>
</feature>
<reference evidence="8 9" key="1">
    <citation type="submission" date="2023-08" db="EMBL/GenBank/DDBJ databases">
        <title>Black Yeasts Isolated from many extreme environments.</title>
        <authorList>
            <person name="Coleine C."/>
            <person name="Stajich J.E."/>
            <person name="Selbmann L."/>
        </authorList>
    </citation>
    <scope>NUCLEOTIDE SEQUENCE [LARGE SCALE GENOMIC DNA]</scope>
    <source>
        <strain evidence="8 9">CCFEE 5792</strain>
    </source>
</reference>
<dbReference type="Proteomes" id="UP001358417">
    <property type="component" value="Unassembled WGS sequence"/>
</dbReference>
<feature type="transmembrane region" description="Helical" evidence="6">
    <location>
        <begin position="291"/>
        <end position="316"/>
    </location>
</feature>
<keyword evidence="5 6" id="KW-0472">Membrane</keyword>
<dbReference type="RefSeq" id="XP_064706156.1">
    <property type="nucleotide sequence ID" value="XM_064846546.1"/>
</dbReference>
<feature type="transmembrane region" description="Helical" evidence="6">
    <location>
        <begin position="449"/>
        <end position="469"/>
    </location>
</feature>
<evidence type="ECO:0000256" key="1">
    <source>
        <dbReference type="ARBA" id="ARBA00004141"/>
    </source>
</evidence>
<keyword evidence="3 6" id="KW-0812">Transmembrane</keyword>
<evidence type="ECO:0000256" key="5">
    <source>
        <dbReference type="ARBA" id="ARBA00023136"/>
    </source>
</evidence>
<evidence type="ECO:0000313" key="9">
    <source>
        <dbReference type="Proteomes" id="UP001358417"/>
    </source>
</evidence>
<dbReference type="EMBL" id="JAVRRD010000014">
    <property type="protein sequence ID" value="KAK5052142.1"/>
    <property type="molecule type" value="Genomic_DNA"/>
</dbReference>
<dbReference type="PANTHER" id="PTHR43791">
    <property type="entry name" value="PERMEASE-RELATED"/>
    <property type="match status" value="1"/>
</dbReference>
<evidence type="ECO:0000256" key="4">
    <source>
        <dbReference type="ARBA" id="ARBA00022989"/>
    </source>
</evidence>
<gene>
    <name evidence="8" type="ORF">LTR84_002946</name>
</gene>
<dbReference type="SUPFAM" id="SSF103473">
    <property type="entry name" value="MFS general substrate transporter"/>
    <property type="match status" value="1"/>
</dbReference>
<evidence type="ECO:0000256" key="3">
    <source>
        <dbReference type="ARBA" id="ARBA00022692"/>
    </source>
</evidence>
<feature type="domain" description="Major facilitator superfamily (MFS) profile" evidence="7">
    <location>
        <begin position="52"/>
        <end position="473"/>
    </location>
</feature>
<evidence type="ECO:0000256" key="6">
    <source>
        <dbReference type="SAM" id="Phobius"/>
    </source>
</evidence>
<feature type="transmembrane region" description="Helical" evidence="6">
    <location>
        <begin position="131"/>
        <end position="148"/>
    </location>
</feature>
<dbReference type="InterPro" id="IPR036259">
    <property type="entry name" value="MFS_trans_sf"/>
</dbReference>
<dbReference type="InterPro" id="IPR020846">
    <property type="entry name" value="MFS_dom"/>
</dbReference>
<evidence type="ECO:0000259" key="7">
    <source>
        <dbReference type="PROSITE" id="PS50850"/>
    </source>
</evidence>
<feature type="transmembrane region" description="Helical" evidence="6">
    <location>
        <begin position="190"/>
        <end position="213"/>
    </location>
</feature>
<feature type="transmembrane region" description="Helical" evidence="6">
    <location>
        <begin position="101"/>
        <end position="119"/>
    </location>
</feature>
<protein>
    <recommendedName>
        <fullName evidence="7">Major facilitator superfamily (MFS) profile domain-containing protein</fullName>
    </recommendedName>
</protein>
<keyword evidence="4 6" id="KW-1133">Transmembrane helix</keyword>
<organism evidence="8 9">
    <name type="scientific">Exophiala bonariae</name>
    <dbReference type="NCBI Taxonomy" id="1690606"/>
    <lineage>
        <taxon>Eukaryota</taxon>
        <taxon>Fungi</taxon>
        <taxon>Dikarya</taxon>
        <taxon>Ascomycota</taxon>
        <taxon>Pezizomycotina</taxon>
        <taxon>Eurotiomycetes</taxon>
        <taxon>Chaetothyriomycetidae</taxon>
        <taxon>Chaetothyriales</taxon>
        <taxon>Herpotrichiellaceae</taxon>
        <taxon>Exophiala</taxon>
    </lineage>
</organism>
<dbReference type="Gene3D" id="1.20.1250.20">
    <property type="entry name" value="MFS general substrate transporter like domains"/>
    <property type="match status" value="2"/>
</dbReference>
<dbReference type="GO" id="GO:0016020">
    <property type="term" value="C:membrane"/>
    <property type="evidence" value="ECO:0007669"/>
    <property type="project" value="UniProtKB-SubCell"/>
</dbReference>
<dbReference type="GO" id="GO:0022857">
    <property type="term" value="F:transmembrane transporter activity"/>
    <property type="evidence" value="ECO:0007669"/>
    <property type="project" value="InterPro"/>
</dbReference>
<feature type="transmembrane region" description="Helical" evidence="6">
    <location>
        <begin position="328"/>
        <end position="350"/>
    </location>
</feature>
<name>A0AAV9NBX5_9EURO</name>
<dbReference type="InterPro" id="IPR011701">
    <property type="entry name" value="MFS"/>
</dbReference>
<evidence type="ECO:0000256" key="2">
    <source>
        <dbReference type="ARBA" id="ARBA00022448"/>
    </source>
</evidence>
<proteinExistence type="predicted"/>
<dbReference type="AlphaFoldDB" id="A0AAV9NBX5"/>
<feature type="transmembrane region" description="Helical" evidence="6">
    <location>
        <begin position="357"/>
        <end position="377"/>
    </location>
</feature>
<keyword evidence="9" id="KW-1185">Reference proteome</keyword>
<accession>A0AAV9NBX5</accession>
<sequence length="504" mass="55986">MALDKVDHTADLSDLKEEQIGVKAEHADAIEGQHPPSEEELRAVRRKVDWRLMPIMVGTYGLQFYDKTALNQAALFGILQDLDLVEVTKVNGTTITNTQRYSYVGMAFYMGYILGVYPITFLAQKYRPGKVCAAIVLIWGVVELLTVVCNNFSGYFAQRFFLGLLESGVGPAFVIASSQWYTQAESALRIGIWFTASNGAASMIGPLINYGFGSIDGALDGWQNIFLWAGLLTVAWGFVVLWLMPDDPKRAKFLTERERFVALERVRDNNSGMVDHHIKPSQMFEILRDPAALLLITLMFCACVSNSIVGLFASIIIKNLGFNTLQSIALQVPAGFFGILCGIVPMILVLKTNRWRTTIISVLTVVSLSGTAILYAVPRTLVGVILLGYYLNNCYTGTPVQVLALAAANVAGHTKKSTLNSCIFIAFCASSTMSPLIMNQKDNYKSGFLGIMICQAYNILAAQVLYYIYRTRNNKRDRQYGEKVSGRPFTDETDLQNTNFRYAW</sequence>
<dbReference type="GeneID" id="89971145"/>
<comment type="caution">
    <text evidence="8">The sequence shown here is derived from an EMBL/GenBank/DDBJ whole genome shotgun (WGS) entry which is preliminary data.</text>
</comment>
<feature type="transmembrane region" description="Helical" evidence="6">
    <location>
        <begin position="389"/>
        <end position="411"/>
    </location>
</feature>
<dbReference type="PROSITE" id="PS50850">
    <property type="entry name" value="MFS"/>
    <property type="match status" value="1"/>
</dbReference>
<feature type="transmembrane region" description="Helical" evidence="6">
    <location>
        <begin position="225"/>
        <end position="244"/>
    </location>
</feature>
<dbReference type="Pfam" id="PF07690">
    <property type="entry name" value="MFS_1"/>
    <property type="match status" value="1"/>
</dbReference>
<keyword evidence="2" id="KW-0813">Transport</keyword>
<dbReference type="PANTHER" id="PTHR43791:SF35">
    <property type="entry name" value="MAJOR FACILITATOR SUPERFAMILY (MFS) PROFILE DOMAIN-CONTAINING PROTEIN"/>
    <property type="match status" value="1"/>
</dbReference>
<evidence type="ECO:0000313" key="8">
    <source>
        <dbReference type="EMBL" id="KAK5052142.1"/>
    </source>
</evidence>